<dbReference type="EMBL" id="BOMP01000099">
    <property type="protein sequence ID" value="GIE42915.1"/>
    <property type="molecule type" value="Genomic_DNA"/>
</dbReference>
<dbReference type="Proteomes" id="UP000631312">
    <property type="component" value="Unassembled WGS sequence"/>
</dbReference>
<organism evidence="1 2">
    <name type="scientific">Actinoplanes lobatus</name>
    <dbReference type="NCBI Taxonomy" id="113568"/>
    <lineage>
        <taxon>Bacteria</taxon>
        <taxon>Bacillati</taxon>
        <taxon>Actinomycetota</taxon>
        <taxon>Actinomycetes</taxon>
        <taxon>Micromonosporales</taxon>
        <taxon>Micromonosporaceae</taxon>
        <taxon>Actinoplanes</taxon>
    </lineage>
</organism>
<sequence length="98" mass="10761">MVFVPGVDARRGPAKPLSYTCSIVEGLVRKWAELNVPGEVWTWIEEQVCGRLFANGADAMSFLLVYAKNANDSAREAVLGSPFPTSYERVVGRSERIG</sequence>
<keyword evidence="2" id="KW-1185">Reference proteome</keyword>
<protein>
    <submittedName>
        <fullName evidence="1">Uncharacterized protein</fullName>
    </submittedName>
</protein>
<evidence type="ECO:0000313" key="1">
    <source>
        <dbReference type="EMBL" id="GIE42915.1"/>
    </source>
</evidence>
<reference evidence="1 2" key="1">
    <citation type="submission" date="2021-01" db="EMBL/GenBank/DDBJ databases">
        <title>Whole genome shotgun sequence of Actinoplanes lobatus NBRC 12513.</title>
        <authorList>
            <person name="Komaki H."/>
            <person name="Tamura T."/>
        </authorList>
    </citation>
    <scope>NUCLEOTIDE SEQUENCE [LARGE SCALE GENOMIC DNA]</scope>
    <source>
        <strain evidence="1 2">NBRC 12513</strain>
    </source>
</reference>
<evidence type="ECO:0000313" key="2">
    <source>
        <dbReference type="Proteomes" id="UP000631312"/>
    </source>
</evidence>
<accession>A0ABQ4AQ14</accession>
<comment type="caution">
    <text evidence="1">The sequence shown here is derived from an EMBL/GenBank/DDBJ whole genome shotgun (WGS) entry which is preliminary data.</text>
</comment>
<gene>
    <name evidence="1" type="ORF">Alo02nite_58130</name>
</gene>
<name>A0ABQ4AQ14_9ACTN</name>
<proteinExistence type="predicted"/>